<evidence type="ECO:0000313" key="6">
    <source>
        <dbReference type="Proteomes" id="UP000290037"/>
    </source>
</evidence>
<dbReference type="Proteomes" id="UP000290037">
    <property type="component" value="Unassembled WGS sequence"/>
</dbReference>
<reference evidence="3 6" key="3">
    <citation type="submission" date="2018-07" db="EMBL/GenBank/DDBJ databases">
        <title>Leeuwenhoekiella genomics.</title>
        <authorList>
            <person name="Tahon G."/>
            <person name="Willems A."/>
        </authorList>
    </citation>
    <scope>NUCLEOTIDE SEQUENCE [LARGE SCALE GENOMIC DNA]</scope>
    <source>
        <strain evidence="3 6">LMG 24856</strain>
    </source>
</reference>
<dbReference type="PANTHER" id="PTHR12106:SF27">
    <property type="entry name" value="SORTILIN-RELATED RECEPTOR"/>
    <property type="match status" value="1"/>
</dbReference>
<dbReference type="InterPro" id="IPR015943">
    <property type="entry name" value="WD40/YVTN_repeat-like_dom_sf"/>
</dbReference>
<dbReference type="OrthoDB" id="9757809at2"/>
<proteinExistence type="predicted"/>
<keyword evidence="6" id="KW-1185">Reference proteome</keyword>
<dbReference type="EMBL" id="FQXT01000002">
    <property type="protein sequence ID" value="SHH84220.1"/>
    <property type="molecule type" value="Genomic_DNA"/>
</dbReference>
<dbReference type="SUPFAM" id="SSF50939">
    <property type="entry name" value="Sialidases"/>
    <property type="match status" value="1"/>
</dbReference>
<name>A0A1M5W9R6_9FLAO</name>
<evidence type="ECO:0000313" key="5">
    <source>
        <dbReference type="Proteomes" id="UP000184240"/>
    </source>
</evidence>
<feature type="region of interest" description="Disordered" evidence="1">
    <location>
        <begin position="945"/>
        <end position="971"/>
    </location>
</feature>
<organism evidence="4 5">
    <name type="scientific">Leeuwenhoekiella palythoae</name>
    <dbReference type="NCBI Taxonomy" id="573501"/>
    <lineage>
        <taxon>Bacteria</taxon>
        <taxon>Pseudomonadati</taxon>
        <taxon>Bacteroidota</taxon>
        <taxon>Flavobacteriia</taxon>
        <taxon>Flavobacteriales</taxon>
        <taxon>Flavobacteriaceae</taxon>
        <taxon>Leeuwenhoekiella</taxon>
    </lineage>
</organism>
<evidence type="ECO:0000313" key="3">
    <source>
        <dbReference type="EMBL" id="RXG31264.1"/>
    </source>
</evidence>
<accession>A0A1M5W9R6</accession>
<evidence type="ECO:0000313" key="4">
    <source>
        <dbReference type="EMBL" id="SHH84220.1"/>
    </source>
</evidence>
<keyword evidence="2" id="KW-0732">Signal</keyword>
<dbReference type="InterPro" id="IPR050310">
    <property type="entry name" value="VPS10-sortilin"/>
</dbReference>
<dbReference type="Proteomes" id="UP000184240">
    <property type="component" value="Unassembled WGS sequence"/>
</dbReference>
<dbReference type="PANTHER" id="PTHR12106">
    <property type="entry name" value="SORTILIN RELATED"/>
    <property type="match status" value="1"/>
</dbReference>
<dbReference type="Gene3D" id="2.130.10.10">
    <property type="entry name" value="YVTN repeat-like/Quinoprotein amine dehydrogenase"/>
    <property type="match status" value="4"/>
</dbReference>
<feature type="compositionally biased region" description="Basic and acidic residues" evidence="1">
    <location>
        <begin position="950"/>
        <end position="962"/>
    </location>
</feature>
<evidence type="ECO:0000256" key="1">
    <source>
        <dbReference type="SAM" id="MobiDB-lite"/>
    </source>
</evidence>
<sequence>MQTRLFFSLFLLGICFSTQAQQTATAAQQVKTSLEAKDQMLKNSIVKNIPFTNVGPTIMSGRVVDIEVNPENSTEFYVAYATGGVWHTSNNGNTFDSVFDTAPTQNVGDIAVNWSANIIWVGTGETISSRSSYAGIGILKSADGGKTWEQKGLLDSHHISDIVLDATNPDVAVVGALGHLYSDNEERGIFKTTDGGDTWEKTLFINDKTGIISLAEAPENPSVLYATAWERERAAWDFIGSGENSGIYKSTDAGDTWELVTTGNGFPQGKGVGRIGVTVVDENTVYAVHDNQDIREEAKERGAERDDKALTPETFKGMSKGEFLALENESLADYLRSYRFPRQYEVAKVKAMVEGDELKPSDLFLYTYDKNAADADGEVIGAEIYLTKDGGKTWKRTHDGYIDDFFFSYGYVFAEMDVNPQDQDEIYLVGVPLIKSTDGGKTFTYIDEPNVHVDHHVIWVDPKMPNHLINGNDGGLNMSYDAGKSWNKLNSIPLGQFYAINVDYEKPYNVYGGLQDNGTWKGPHTYSYSKDYEAEGQYPYKSIGGGDGMQVQIDRRNSNIVYAGSQFGYYNRMNLETGERSFIKPSHDLGEAPYRFNWETPILLSPHNQDILYMGGNKLMRSMNQGDDWTPISPDLTAGGKKGNVPYGTLTNISESPFQFGLLYTGSDDGVIQVTQDAGGSWDIISAGLPQNLWVSKVIASSHKKSWVYATLNGYRYDDFKPYVYVSDDYGKNWKDISSDLPLSPVNVIIEDPVKENILYLGTDDASYISFDQGASWELLDGSMPNVAVHDMVVQTEANDLVIGTHGRSIYITNLDEIQKFDTKNASALQLFELDAVDYSTNWGRSWSAWRAANTPEIKIAVYAPQSGKATLEILSSEEKSIKSWQVDVEKGFNYIPYDLSISEAGKKQLERETKDLKISKAQNEVFYIAPGAYKVQVSLNGKSQTTPLKIDEGSRRRDRAEAAANAPEED</sequence>
<protein>
    <submittedName>
        <fullName evidence="3">Photosystem II stability/assembly factor-like uncharacterized protein</fullName>
    </submittedName>
</protein>
<reference evidence="4" key="1">
    <citation type="submission" date="2016-11" db="EMBL/GenBank/DDBJ databases">
        <authorList>
            <person name="Jaros S."/>
            <person name="Januszkiewicz K."/>
            <person name="Wedrychowicz H."/>
        </authorList>
    </citation>
    <scope>NUCLEOTIDE SEQUENCE [LARGE SCALE GENOMIC DNA]</scope>
    <source>
        <strain evidence="4">DSM 19859</strain>
    </source>
</reference>
<dbReference type="EMBL" id="QOVN01000001">
    <property type="protein sequence ID" value="RXG31264.1"/>
    <property type="molecule type" value="Genomic_DNA"/>
</dbReference>
<gene>
    <name evidence="3" type="ORF">DSM01_405</name>
    <name evidence="4" type="ORF">SAMN04487999_1112</name>
</gene>
<evidence type="ECO:0000256" key="2">
    <source>
        <dbReference type="SAM" id="SignalP"/>
    </source>
</evidence>
<dbReference type="STRING" id="573501.SAMN04487999_1112"/>
<dbReference type="CDD" id="cd15482">
    <property type="entry name" value="Sialidase_non-viral"/>
    <property type="match status" value="1"/>
</dbReference>
<dbReference type="InterPro" id="IPR036278">
    <property type="entry name" value="Sialidase_sf"/>
</dbReference>
<feature type="chain" id="PRO_5009914628" evidence="2">
    <location>
        <begin position="21"/>
        <end position="971"/>
    </location>
</feature>
<dbReference type="AlphaFoldDB" id="A0A1M5W9R6"/>
<reference evidence="5" key="2">
    <citation type="submission" date="2016-11" db="EMBL/GenBank/DDBJ databases">
        <authorList>
            <person name="Varghese N."/>
            <person name="Submissions S."/>
        </authorList>
    </citation>
    <scope>NUCLEOTIDE SEQUENCE [LARGE SCALE GENOMIC DNA]</scope>
    <source>
        <strain evidence="5">DSM 19859</strain>
    </source>
</reference>
<dbReference type="RefSeq" id="WP_072981159.1">
    <property type="nucleotide sequence ID" value="NZ_FQXT01000002.1"/>
</dbReference>
<dbReference type="SUPFAM" id="SSF110296">
    <property type="entry name" value="Oligoxyloglucan reducing end-specific cellobiohydrolase"/>
    <property type="match status" value="1"/>
</dbReference>
<feature type="signal peptide" evidence="2">
    <location>
        <begin position="1"/>
        <end position="20"/>
    </location>
</feature>